<dbReference type="RefSeq" id="WP_067438166.1">
    <property type="nucleotide sequence ID" value="NZ_CP038018.1"/>
</dbReference>
<evidence type="ECO:0000313" key="3">
    <source>
        <dbReference type="Proteomes" id="UP000326695"/>
    </source>
</evidence>
<dbReference type="KEGG" id="eex:EZJ17_06545"/>
<keyword evidence="3" id="KW-1185">Reference proteome</keyword>
<evidence type="ECO:0000313" key="2">
    <source>
        <dbReference type="EMBL" id="QED92301.1"/>
    </source>
</evidence>
<organism evidence="2 3">
    <name type="scientific">Eikenella exigua</name>
    <dbReference type="NCBI Taxonomy" id="2528037"/>
    <lineage>
        <taxon>Bacteria</taxon>
        <taxon>Pseudomonadati</taxon>
        <taxon>Pseudomonadota</taxon>
        <taxon>Betaproteobacteria</taxon>
        <taxon>Neisseriales</taxon>
        <taxon>Neisseriaceae</taxon>
        <taxon>Eikenella</taxon>
    </lineage>
</organism>
<dbReference type="AlphaFoldDB" id="A0AAX1F889"/>
<keyword evidence="1" id="KW-0812">Transmembrane</keyword>
<proteinExistence type="predicted"/>
<name>A0AAX1F889_9NEIS</name>
<gene>
    <name evidence="2" type="ORF">EZJ17_06545</name>
</gene>
<dbReference type="EMBL" id="CP038018">
    <property type="protein sequence ID" value="QED92301.1"/>
    <property type="molecule type" value="Genomic_DNA"/>
</dbReference>
<keyword evidence="1" id="KW-1133">Transmembrane helix</keyword>
<feature type="transmembrane region" description="Helical" evidence="1">
    <location>
        <begin position="16"/>
        <end position="46"/>
    </location>
</feature>
<accession>A0AAX1F889</accession>
<keyword evidence="1" id="KW-0472">Membrane</keyword>
<dbReference type="Proteomes" id="UP000326695">
    <property type="component" value="Chromosome"/>
</dbReference>
<protein>
    <submittedName>
        <fullName evidence="2">Uncharacterized protein</fullName>
    </submittedName>
</protein>
<sequence length="77" mass="9332">MESIDEFLQRYEQHRWLYILTSPVVLLIGFVLLLIFTALAGAWLFVSECWREYRGYITSYPQRYRAVWRGRKRDGRA</sequence>
<reference evidence="3" key="1">
    <citation type="journal article" date="2019" name="J. Anim. Genet.">
        <title>Description and whole genome sequencing of Eikenella exigua sp. nov., isolated from brain abscess and blood.</title>
        <authorList>
            <person name="Stormo K.A."/>
            <person name="Nygaard R.M."/>
            <person name="Bruvold T.S."/>
            <person name="Dimmen G."/>
            <person name="Lindemann P.C."/>
            <person name="Jordal S."/>
            <person name="Kommedal O."/>
        </authorList>
    </citation>
    <scope>NUCLEOTIDE SEQUENCE [LARGE SCALE GENOMIC DNA]</scope>
    <source>
        <strain evidence="3">PXX</strain>
    </source>
</reference>
<evidence type="ECO:0000256" key="1">
    <source>
        <dbReference type="SAM" id="Phobius"/>
    </source>
</evidence>